<dbReference type="STRING" id="680198.SCAB_64671"/>
<dbReference type="SMART" id="SM00421">
    <property type="entry name" value="HTH_LUXR"/>
    <property type="match status" value="1"/>
</dbReference>
<feature type="compositionally biased region" description="Low complexity" evidence="1">
    <location>
        <begin position="1"/>
        <end position="12"/>
    </location>
</feature>
<dbReference type="InterPro" id="IPR036388">
    <property type="entry name" value="WH-like_DNA-bd_sf"/>
</dbReference>
<dbReference type="InterPro" id="IPR000792">
    <property type="entry name" value="Tscrpt_reg_LuxR_C"/>
</dbReference>
<accession>C9ZE38</accession>
<dbReference type="RefSeq" id="WP_013004027.1">
    <property type="nucleotide sequence ID" value="NC_013929.1"/>
</dbReference>
<dbReference type="KEGG" id="scb:SCAB_64671"/>
<name>C9ZE38_STRSW</name>
<dbReference type="Gene3D" id="1.10.10.10">
    <property type="entry name" value="Winged helix-like DNA-binding domain superfamily/Winged helix DNA-binding domain"/>
    <property type="match status" value="1"/>
</dbReference>
<evidence type="ECO:0000256" key="1">
    <source>
        <dbReference type="SAM" id="MobiDB-lite"/>
    </source>
</evidence>
<evidence type="ECO:0000313" key="4">
    <source>
        <dbReference type="Proteomes" id="UP000001444"/>
    </source>
</evidence>
<dbReference type="GeneID" id="25123613"/>
<evidence type="ECO:0000313" key="3">
    <source>
        <dbReference type="EMBL" id="CBG73470.1"/>
    </source>
</evidence>
<reference evidence="3 4" key="1">
    <citation type="journal article" date="2010" name="Mol. Plant Microbe Interact.">
        <title>Streptomyces scabies 87-22 contains a coronafacic acid-like biosynthetic cluster that contributes to plant-microbe interactions.</title>
        <authorList>
            <person name="Bignell D.R."/>
            <person name="Seipke R.F."/>
            <person name="Huguet-Tapia J.C."/>
            <person name="Chambers A.H."/>
            <person name="Parry R.J."/>
            <person name="Loria R."/>
        </authorList>
    </citation>
    <scope>NUCLEOTIDE SEQUENCE [LARGE SCALE GENOMIC DNA]</scope>
    <source>
        <strain evidence="3 4">87.22</strain>
    </source>
</reference>
<feature type="domain" description="HTH luxR-type" evidence="2">
    <location>
        <begin position="118"/>
        <end position="175"/>
    </location>
</feature>
<dbReference type="Proteomes" id="UP000001444">
    <property type="component" value="Chromosome"/>
</dbReference>
<organism evidence="3 4">
    <name type="scientific">Streptomyces scabiei (strain 87.22)</name>
    <dbReference type="NCBI Taxonomy" id="680198"/>
    <lineage>
        <taxon>Bacteria</taxon>
        <taxon>Bacillati</taxon>
        <taxon>Actinomycetota</taxon>
        <taxon>Actinomycetes</taxon>
        <taxon>Kitasatosporales</taxon>
        <taxon>Streptomycetaceae</taxon>
        <taxon>Streptomyces</taxon>
    </lineage>
</organism>
<proteinExistence type="predicted"/>
<keyword evidence="4" id="KW-1185">Reference proteome</keyword>
<evidence type="ECO:0000259" key="2">
    <source>
        <dbReference type="SMART" id="SM00421"/>
    </source>
</evidence>
<dbReference type="HOGENOM" id="CLU_1414495_0_0_11"/>
<dbReference type="EMBL" id="FN554889">
    <property type="protein sequence ID" value="CBG73470.1"/>
    <property type="molecule type" value="Genomic_DNA"/>
</dbReference>
<dbReference type="GO" id="GO:0006355">
    <property type="term" value="P:regulation of DNA-templated transcription"/>
    <property type="evidence" value="ECO:0007669"/>
    <property type="project" value="InterPro"/>
</dbReference>
<gene>
    <name evidence="3" type="ordered locus">SCAB_64671</name>
</gene>
<protein>
    <submittedName>
        <fullName evidence="3">Putative regulatory protein</fullName>
    </submittedName>
</protein>
<feature type="region of interest" description="Disordered" evidence="1">
    <location>
        <begin position="1"/>
        <end position="31"/>
    </location>
</feature>
<dbReference type="SUPFAM" id="SSF46894">
    <property type="entry name" value="C-terminal effector domain of the bipartite response regulators"/>
    <property type="match status" value="1"/>
</dbReference>
<dbReference type="AlphaFoldDB" id="C9ZE38"/>
<dbReference type="GO" id="GO:0003677">
    <property type="term" value="F:DNA binding"/>
    <property type="evidence" value="ECO:0007669"/>
    <property type="project" value="InterPro"/>
</dbReference>
<dbReference type="InterPro" id="IPR016032">
    <property type="entry name" value="Sig_transdc_resp-reg_C-effctor"/>
</dbReference>
<sequence length="192" mass="19972">MSAIEETTAAAEAGKDTHAGGGQPTAAGGVHPAPALTAQVLAQLRTAGLVLPRGPYPGRPWAPRTDAETHLLAESRRLDRARQQLLAELGRMRHGTPHRTAREVRKAAVRAVQRHAADCPLSGGQLAVLAGAAIGERPEETAARLDMPLGTLRSTRARALDRLGALNITHAVALAVAAGWIRPRAADGGDSA</sequence>